<sequence length="186" mass="19887">MPTSRFETMRASIKTILLTGAVLQTLSGLALSDAAHAADAVSTFKDWSLYVHQDKSGKLCYIASVPSKQEGTFSKRGQPAVMVAKLPSAPPNEQVSVQPGYTYKTGSDVTFTVDSTKFSLFTQGEHAWAKTSADDKALIDALRKGTSLKVSGTSARNTTSNDTYSLSGFTAAYNAMRDKCPDGKKS</sequence>
<protein>
    <submittedName>
        <fullName evidence="2">Invasion protein IalB, involved in pathogenesis</fullName>
    </submittedName>
</protein>
<accession>A0A212QW28</accession>
<dbReference type="EMBL" id="FYEH01000004">
    <property type="protein sequence ID" value="SNB63922.1"/>
    <property type="molecule type" value="Genomic_DNA"/>
</dbReference>
<evidence type="ECO:0000313" key="2">
    <source>
        <dbReference type="EMBL" id="SNB63922.1"/>
    </source>
</evidence>
<dbReference type="Proteomes" id="UP000197065">
    <property type="component" value="Unassembled WGS sequence"/>
</dbReference>
<reference evidence="2 3" key="1">
    <citation type="submission" date="2017-06" db="EMBL/GenBank/DDBJ databases">
        <authorList>
            <person name="Kim H.J."/>
            <person name="Triplett B.A."/>
        </authorList>
    </citation>
    <scope>NUCLEOTIDE SEQUENCE [LARGE SCALE GENOMIC DNA]</scope>
    <source>
        <strain evidence="2 3">B29T1</strain>
    </source>
</reference>
<proteinExistence type="predicted"/>
<gene>
    <name evidence="2" type="ORF">SAMN07250955_1041</name>
</gene>
<keyword evidence="1" id="KW-0732">Signal</keyword>
<dbReference type="AlphaFoldDB" id="A0A212QW28"/>
<evidence type="ECO:0000256" key="1">
    <source>
        <dbReference type="SAM" id="SignalP"/>
    </source>
</evidence>
<dbReference type="InterPro" id="IPR010642">
    <property type="entry name" value="Invasion_prot_B"/>
</dbReference>
<feature type="chain" id="PRO_5013392882" evidence="1">
    <location>
        <begin position="38"/>
        <end position="186"/>
    </location>
</feature>
<feature type="signal peptide" evidence="1">
    <location>
        <begin position="1"/>
        <end position="37"/>
    </location>
</feature>
<evidence type="ECO:0000313" key="3">
    <source>
        <dbReference type="Proteomes" id="UP000197065"/>
    </source>
</evidence>
<keyword evidence="3" id="KW-1185">Reference proteome</keyword>
<organism evidence="2 3">
    <name type="scientific">Arboricoccus pini</name>
    <dbReference type="NCBI Taxonomy" id="1963835"/>
    <lineage>
        <taxon>Bacteria</taxon>
        <taxon>Pseudomonadati</taxon>
        <taxon>Pseudomonadota</taxon>
        <taxon>Alphaproteobacteria</taxon>
        <taxon>Geminicoccales</taxon>
        <taxon>Geminicoccaceae</taxon>
        <taxon>Arboricoccus</taxon>
    </lineage>
</organism>
<dbReference type="Pfam" id="PF06776">
    <property type="entry name" value="IalB"/>
    <property type="match status" value="1"/>
</dbReference>
<dbReference type="Gene3D" id="2.60.40.1880">
    <property type="entry name" value="Invasion associated locus B (IalB) protein"/>
    <property type="match status" value="1"/>
</dbReference>
<name>A0A212QW28_9PROT</name>
<dbReference type="InterPro" id="IPR038696">
    <property type="entry name" value="IalB_sf"/>
</dbReference>